<dbReference type="InterPro" id="IPR007460">
    <property type="entry name" value="BrnT_toxin"/>
</dbReference>
<evidence type="ECO:0000313" key="2">
    <source>
        <dbReference type="Proteomes" id="UP000230859"/>
    </source>
</evidence>
<comment type="caution">
    <text evidence="1">The sequence shown here is derived from an EMBL/GenBank/DDBJ whole genome shotgun (WGS) entry which is preliminary data.</text>
</comment>
<dbReference type="EMBL" id="PCVY01000013">
    <property type="protein sequence ID" value="PIQ87382.1"/>
    <property type="molecule type" value="Genomic_DNA"/>
</dbReference>
<dbReference type="Proteomes" id="UP000230859">
    <property type="component" value="Unassembled WGS sequence"/>
</dbReference>
<gene>
    <name evidence="1" type="ORF">COV74_01065</name>
</gene>
<dbReference type="Gene3D" id="3.10.450.530">
    <property type="entry name" value="Ribonuclease toxin, BrnT, of type II toxin-antitoxin system"/>
    <property type="match status" value="1"/>
</dbReference>
<sequence length="97" mass="11504">MEIQLGNFVWQAEKEIENIRKHGVNFKTASQAFQDKKRLIILDSVHSDSEGRLFCIGKVGEQILTVRFTYRKARIRIFGAGYWRKGRRIYETEQKNR</sequence>
<protein>
    <recommendedName>
        <fullName evidence="3">BrnT family toxin</fullName>
    </recommendedName>
</protein>
<reference evidence="1 2" key="1">
    <citation type="submission" date="2017-09" db="EMBL/GenBank/DDBJ databases">
        <title>Depth-based differentiation of microbial function through sediment-hosted aquifers and enrichment of novel symbionts in the deep terrestrial subsurface.</title>
        <authorList>
            <person name="Probst A.J."/>
            <person name="Ladd B."/>
            <person name="Jarett J.K."/>
            <person name="Geller-Mcgrath D.E."/>
            <person name="Sieber C.M."/>
            <person name="Emerson J.B."/>
            <person name="Anantharaman K."/>
            <person name="Thomas B.C."/>
            <person name="Malmstrom R."/>
            <person name="Stieglmeier M."/>
            <person name="Klingl A."/>
            <person name="Woyke T."/>
            <person name="Ryan C.M."/>
            <person name="Banfield J.F."/>
        </authorList>
    </citation>
    <scope>NUCLEOTIDE SEQUENCE [LARGE SCALE GENOMIC DNA]</scope>
    <source>
        <strain evidence="1">CG11_big_fil_rev_8_21_14_0_20_45_26</strain>
    </source>
</reference>
<accession>A0A2H0LSI5</accession>
<dbReference type="Pfam" id="PF04365">
    <property type="entry name" value="BrnT_toxin"/>
    <property type="match status" value="1"/>
</dbReference>
<dbReference type="AlphaFoldDB" id="A0A2H0LSI5"/>
<organism evidence="1 2">
    <name type="scientific">Candidatus Abzuiibacterium crystallinum</name>
    <dbReference type="NCBI Taxonomy" id="1974748"/>
    <lineage>
        <taxon>Bacteria</taxon>
        <taxon>Pseudomonadati</taxon>
        <taxon>Candidatus Omnitrophota</taxon>
        <taxon>Candidatus Abzuiibacterium</taxon>
    </lineage>
</organism>
<evidence type="ECO:0008006" key="3">
    <source>
        <dbReference type="Google" id="ProtNLM"/>
    </source>
</evidence>
<evidence type="ECO:0000313" key="1">
    <source>
        <dbReference type="EMBL" id="PIQ87382.1"/>
    </source>
</evidence>
<dbReference type="InterPro" id="IPR038573">
    <property type="entry name" value="BrnT_sf"/>
</dbReference>
<proteinExistence type="predicted"/>
<name>A0A2H0LSI5_9BACT</name>